<reference evidence="1 2" key="1">
    <citation type="submission" date="2023-10" db="EMBL/GenBank/DDBJ databases">
        <authorList>
            <person name="Maclean D."/>
            <person name="Macfadyen A."/>
        </authorList>
    </citation>
    <scope>NUCLEOTIDE SEQUENCE [LARGE SCALE GENOMIC DNA]</scope>
</reference>
<organism evidence="1 2">
    <name type="scientific">Coccomyxa viridis</name>
    <dbReference type="NCBI Taxonomy" id="1274662"/>
    <lineage>
        <taxon>Eukaryota</taxon>
        <taxon>Viridiplantae</taxon>
        <taxon>Chlorophyta</taxon>
        <taxon>core chlorophytes</taxon>
        <taxon>Trebouxiophyceae</taxon>
        <taxon>Trebouxiophyceae incertae sedis</taxon>
        <taxon>Coccomyxaceae</taxon>
        <taxon>Coccomyxa</taxon>
    </lineage>
</organism>
<accession>A0AAV1HUG6</accession>
<dbReference type="PANTHER" id="PTHR41752:SF1">
    <property type="entry name" value="PROFILIN"/>
    <property type="match status" value="1"/>
</dbReference>
<gene>
    <name evidence="1" type="ORF">CVIRNUC_001107</name>
</gene>
<name>A0AAV1HUG6_9CHLO</name>
<dbReference type="Pfam" id="PF00235">
    <property type="entry name" value="Profilin"/>
    <property type="match status" value="1"/>
</dbReference>
<keyword evidence="2" id="KW-1185">Reference proteome</keyword>
<dbReference type="AlphaFoldDB" id="A0AAV1HUG6"/>
<dbReference type="SUPFAM" id="SSF55770">
    <property type="entry name" value="Profilin (actin-binding protein)"/>
    <property type="match status" value="1"/>
</dbReference>
<dbReference type="Proteomes" id="UP001314263">
    <property type="component" value="Unassembled WGS sequence"/>
</dbReference>
<evidence type="ECO:0000313" key="2">
    <source>
        <dbReference type="Proteomes" id="UP001314263"/>
    </source>
</evidence>
<protein>
    <submittedName>
        <fullName evidence="1">Uncharacterized protein</fullName>
    </submittedName>
</protein>
<proteinExistence type="predicted"/>
<dbReference type="GO" id="GO:0003779">
    <property type="term" value="F:actin binding"/>
    <property type="evidence" value="ECO:0007669"/>
    <property type="project" value="InterPro"/>
</dbReference>
<sequence length="138" mass="15734">MPAEKEAALSETSLSSLKDCSRILVFDEDLHILHSSFQVQQAELQPLTALFGDREQAIRNGMKIDGKRYEVHRHHPPLVYGRSMTEEPEHSEGAAVCKEERGVQGKPMYSVITYQMPNVSARMVELLRQFSEQHLRAK</sequence>
<comment type="caution">
    <text evidence="1">The sequence shown here is derived from an EMBL/GenBank/DDBJ whole genome shotgun (WGS) entry which is preliminary data.</text>
</comment>
<dbReference type="InterPro" id="IPR036140">
    <property type="entry name" value="PFN_sf"/>
</dbReference>
<dbReference type="PANTHER" id="PTHR41752">
    <property type="entry name" value="PROFILIN"/>
    <property type="match status" value="1"/>
</dbReference>
<dbReference type="Gene3D" id="3.30.450.30">
    <property type="entry name" value="Dynein light chain 2a, cytoplasmic"/>
    <property type="match status" value="1"/>
</dbReference>
<dbReference type="InterPro" id="IPR048278">
    <property type="entry name" value="PFN"/>
</dbReference>
<dbReference type="EMBL" id="CAUYUE010000002">
    <property type="protein sequence ID" value="CAK0738888.1"/>
    <property type="molecule type" value="Genomic_DNA"/>
</dbReference>
<evidence type="ECO:0000313" key="1">
    <source>
        <dbReference type="EMBL" id="CAK0738888.1"/>
    </source>
</evidence>